<proteinExistence type="predicted"/>
<comment type="caution">
    <text evidence="1">The sequence shown here is derived from an EMBL/GenBank/DDBJ whole genome shotgun (WGS) entry which is preliminary data.</text>
</comment>
<accession>A0A0N8SXS0</accession>
<keyword evidence="1" id="KW-0456">Lyase</keyword>
<organism evidence="1 2">
    <name type="scientific">Pseudomonas syringae pv. spinaceae</name>
    <dbReference type="NCBI Taxonomy" id="264459"/>
    <lineage>
        <taxon>Bacteria</taxon>
        <taxon>Pseudomonadati</taxon>
        <taxon>Pseudomonadota</taxon>
        <taxon>Gammaproteobacteria</taxon>
        <taxon>Pseudomonadales</taxon>
        <taxon>Pseudomonadaceae</taxon>
        <taxon>Pseudomonas</taxon>
        <taxon>Pseudomonas syringae</taxon>
    </lineage>
</organism>
<dbReference type="EMBL" id="LJRI01001212">
    <property type="protein sequence ID" value="KPY69568.1"/>
    <property type="molecule type" value="Genomic_DNA"/>
</dbReference>
<dbReference type="GO" id="GO:0016829">
    <property type="term" value="F:lyase activity"/>
    <property type="evidence" value="ECO:0007669"/>
    <property type="project" value="UniProtKB-KW"/>
</dbReference>
<dbReference type="AlphaFoldDB" id="A0A0N8SXS0"/>
<sequence>MQAFTPDRAQRAVGLCRTGFGQVAVIVTDPRHFAENHEVECPRRAVGGDQLVQPVSDDRAVEHRMPRQNPRAGGVGHAHRQLDVRTLWLAGVGQRADRLLRLVLIGRGAQIHQLAAGQFRVEGRHRDVVPLPRVHRHQLIVVDGFASCGQGAGELLPALCPQFLANERLHIHAARMPHRSTRLGDRQPYHRERRGKLRPVMAVVGQRKADSRLVARVVAVGVHEMLLQRIHVQLVCGFASLITLIARLQVLELGLFDFLNEARQMWAVLERREQFGQRQMQVRRRALARAVEALKAGVVQANQLEAGTEQAAAAVLHAVTQRYAETVLMLAQRLATVRQRSFVQQGLQQLSDHPALYFFVTCGVDISQPVTGGRCG</sequence>
<gene>
    <name evidence="1" type="ORF">ALO94_201057</name>
</gene>
<name>A0A0N8SXS0_PSESX</name>
<evidence type="ECO:0000313" key="1">
    <source>
        <dbReference type="EMBL" id="KPY69568.1"/>
    </source>
</evidence>
<reference evidence="1 2" key="1">
    <citation type="submission" date="2015-09" db="EMBL/GenBank/DDBJ databases">
        <title>Genome announcement of multiple Pseudomonas syringae strains.</title>
        <authorList>
            <person name="Thakur S."/>
            <person name="Wang P.W."/>
            <person name="Gong Y."/>
            <person name="Weir B.S."/>
            <person name="Guttman D.S."/>
        </authorList>
    </citation>
    <scope>NUCLEOTIDE SEQUENCE [LARGE SCALE GENOMIC DNA]</scope>
    <source>
        <strain evidence="1 2">ICMP16929</strain>
    </source>
</reference>
<evidence type="ECO:0000313" key="2">
    <source>
        <dbReference type="Proteomes" id="UP000050384"/>
    </source>
</evidence>
<dbReference type="Proteomes" id="UP000050384">
    <property type="component" value="Unassembled WGS sequence"/>
</dbReference>
<protein>
    <submittedName>
        <fullName evidence="1">Phosphonate C-P lyase system protein PhnK</fullName>
    </submittedName>
</protein>